<feature type="compositionally biased region" description="Low complexity" evidence="1">
    <location>
        <begin position="1"/>
        <end position="11"/>
    </location>
</feature>
<dbReference type="InterPro" id="IPR005031">
    <property type="entry name" value="COQ10_START"/>
</dbReference>
<evidence type="ECO:0000259" key="2">
    <source>
        <dbReference type="Pfam" id="PF03364"/>
    </source>
</evidence>
<gene>
    <name evidence="3" type="ORF">C1752_04462</name>
</gene>
<dbReference type="RefSeq" id="WP_110987692.1">
    <property type="nucleotide sequence ID" value="NZ_CAWNWM010000014.1"/>
</dbReference>
<proteinExistence type="predicted"/>
<dbReference type="Proteomes" id="UP000248857">
    <property type="component" value="Unassembled WGS sequence"/>
</dbReference>
<feature type="compositionally biased region" description="Polar residues" evidence="1">
    <location>
        <begin position="12"/>
        <end position="21"/>
    </location>
</feature>
<protein>
    <recommendedName>
        <fullName evidence="2">Coenzyme Q-binding protein COQ10 START domain-containing protein</fullName>
    </recommendedName>
</protein>
<dbReference type="AlphaFoldDB" id="A0A2W1JDH8"/>
<name>A0A2W1JDH8_9CYAN</name>
<feature type="domain" description="Coenzyme Q-binding protein COQ10 START" evidence="2">
    <location>
        <begin position="69"/>
        <end position="181"/>
    </location>
</feature>
<evidence type="ECO:0000313" key="3">
    <source>
        <dbReference type="EMBL" id="PZD71808.1"/>
    </source>
</evidence>
<dbReference type="PANTHER" id="PTHR34060">
    <property type="entry name" value="POLYKETIDE CYCLASE / DEHYDRASE AND LIPID TRANSPORT PROTEIN"/>
    <property type="match status" value="1"/>
</dbReference>
<dbReference type="CDD" id="cd08866">
    <property type="entry name" value="SRPBCC_11"/>
    <property type="match status" value="1"/>
</dbReference>
<dbReference type="Pfam" id="PF03364">
    <property type="entry name" value="Polyketide_cyc"/>
    <property type="match status" value="1"/>
</dbReference>
<reference evidence="3 4" key="1">
    <citation type="journal article" date="2018" name="Sci. Rep.">
        <title>A novel species of the marine cyanobacterium Acaryochloris with a unique pigment content and lifestyle.</title>
        <authorList>
            <person name="Partensky F."/>
            <person name="Six C."/>
            <person name="Ratin M."/>
            <person name="Garczarek L."/>
            <person name="Vaulot D."/>
            <person name="Probert I."/>
            <person name="Calteau A."/>
            <person name="Gourvil P."/>
            <person name="Marie D."/>
            <person name="Grebert T."/>
            <person name="Bouchier C."/>
            <person name="Le Panse S."/>
            <person name="Gachenot M."/>
            <person name="Rodriguez F."/>
            <person name="Garrido J.L."/>
        </authorList>
    </citation>
    <scope>NUCLEOTIDE SEQUENCE [LARGE SCALE GENOMIC DNA]</scope>
    <source>
        <strain evidence="3 4">RCC1774</strain>
    </source>
</reference>
<accession>A0A2W1JDH8</accession>
<organism evidence="3 4">
    <name type="scientific">Acaryochloris thomasi RCC1774</name>
    <dbReference type="NCBI Taxonomy" id="1764569"/>
    <lineage>
        <taxon>Bacteria</taxon>
        <taxon>Bacillati</taxon>
        <taxon>Cyanobacteriota</taxon>
        <taxon>Cyanophyceae</taxon>
        <taxon>Acaryochloridales</taxon>
        <taxon>Acaryochloridaceae</taxon>
        <taxon>Acaryochloris</taxon>
        <taxon>Acaryochloris thomasi</taxon>
    </lineage>
</organism>
<dbReference type="Gene3D" id="3.30.530.20">
    <property type="match status" value="1"/>
</dbReference>
<evidence type="ECO:0000313" key="4">
    <source>
        <dbReference type="Proteomes" id="UP000248857"/>
    </source>
</evidence>
<comment type="caution">
    <text evidence="3">The sequence shown here is derived from an EMBL/GenBank/DDBJ whole genome shotgun (WGS) entry which is preliminary data.</text>
</comment>
<dbReference type="SUPFAM" id="SSF55961">
    <property type="entry name" value="Bet v1-like"/>
    <property type="match status" value="1"/>
</dbReference>
<feature type="region of interest" description="Disordered" evidence="1">
    <location>
        <begin position="1"/>
        <end position="40"/>
    </location>
</feature>
<dbReference type="OrthoDB" id="539556at2"/>
<keyword evidence="4" id="KW-1185">Reference proteome</keyword>
<dbReference type="EMBL" id="PQWO01000014">
    <property type="protein sequence ID" value="PZD71808.1"/>
    <property type="molecule type" value="Genomic_DNA"/>
</dbReference>
<evidence type="ECO:0000256" key="1">
    <source>
        <dbReference type="SAM" id="MobiDB-lite"/>
    </source>
</evidence>
<dbReference type="PANTHER" id="PTHR34060:SF1">
    <property type="entry name" value="POLYKETIDE CYCLASE _ DEHYDRASE AND LIPID TRANSPORT PROTEIN"/>
    <property type="match status" value="1"/>
</dbReference>
<sequence>MQSDSLSDSDSTQAFASQESSRAADAISDQELQSIPPTSEAEAEALAAVSLETEKLEKRQRQIIAKTVLPYSQEQVWQVLTDYERLADFIPNLATSQLLEHPQEGIRLEQIGVQSALFLKFSARVVLDMTEDFLNAIHFEMVEGDFKAFSGDWLLEPAADGTQLTYSLFIWPKRTMPIIAIEKRLRYDLPRNLLAVQRRLEMLHAS</sequence>
<dbReference type="InterPro" id="IPR023393">
    <property type="entry name" value="START-like_dom_sf"/>
</dbReference>